<proteinExistence type="predicted"/>
<dbReference type="InterPro" id="IPR001182">
    <property type="entry name" value="FtsW/RodA"/>
</dbReference>
<dbReference type="InterPro" id="IPR018365">
    <property type="entry name" value="Cell_cycle_FtsW-rel_CS"/>
</dbReference>
<dbReference type="GO" id="GO:0032153">
    <property type="term" value="C:cell division site"/>
    <property type="evidence" value="ECO:0007669"/>
    <property type="project" value="TreeGrafter"/>
</dbReference>
<name>A0A660E576_9LACO</name>
<keyword evidence="5 6" id="KW-0472">Membrane</keyword>
<reference evidence="7 8" key="1">
    <citation type="submission" date="2018-11" db="EMBL/GenBank/DDBJ databases">
        <authorList>
            <person name="Wuyts S."/>
        </authorList>
    </citation>
    <scope>NUCLEOTIDE SEQUENCE [LARGE SCALE GENOMIC DNA]</scope>
    <source>
        <strain evidence="7">Lactobacillus mudanjiangensis AMBF249</strain>
    </source>
</reference>
<feature type="transmembrane region" description="Helical" evidence="6">
    <location>
        <begin position="200"/>
        <end position="220"/>
    </location>
</feature>
<evidence type="ECO:0000313" key="7">
    <source>
        <dbReference type="EMBL" id="VDG29924.1"/>
    </source>
</evidence>
<feature type="transmembrane region" description="Helical" evidence="6">
    <location>
        <begin position="365"/>
        <end position="389"/>
    </location>
</feature>
<dbReference type="PANTHER" id="PTHR30474">
    <property type="entry name" value="CELL CYCLE PROTEIN"/>
    <property type="match status" value="1"/>
</dbReference>
<dbReference type="GO" id="GO:0051301">
    <property type="term" value="P:cell division"/>
    <property type="evidence" value="ECO:0007669"/>
    <property type="project" value="InterPro"/>
</dbReference>
<evidence type="ECO:0000256" key="2">
    <source>
        <dbReference type="ARBA" id="ARBA00022692"/>
    </source>
</evidence>
<keyword evidence="3" id="KW-0133">Cell shape</keyword>
<evidence type="ECO:0000256" key="6">
    <source>
        <dbReference type="SAM" id="Phobius"/>
    </source>
</evidence>
<dbReference type="PROSITE" id="PS00428">
    <property type="entry name" value="FTSW_RODA_SPOVE"/>
    <property type="match status" value="1"/>
</dbReference>
<feature type="transmembrane region" description="Helical" evidence="6">
    <location>
        <begin position="83"/>
        <end position="100"/>
    </location>
</feature>
<dbReference type="Proteomes" id="UP000289996">
    <property type="component" value="Unassembled WGS sequence"/>
</dbReference>
<comment type="subcellular location">
    <subcellularLocation>
        <location evidence="1">Membrane</location>
        <topology evidence="1">Multi-pass membrane protein</topology>
    </subcellularLocation>
</comment>
<organism evidence="7 8">
    <name type="scientific">Lactiplantibacillus mudanjiangensis</name>
    <dbReference type="NCBI Taxonomy" id="1296538"/>
    <lineage>
        <taxon>Bacteria</taxon>
        <taxon>Bacillati</taxon>
        <taxon>Bacillota</taxon>
        <taxon>Bacilli</taxon>
        <taxon>Lactobacillales</taxon>
        <taxon>Lactobacillaceae</taxon>
        <taxon>Lactiplantibacillus</taxon>
    </lineage>
</organism>
<evidence type="ECO:0000256" key="1">
    <source>
        <dbReference type="ARBA" id="ARBA00004141"/>
    </source>
</evidence>
<accession>A0A660E576</accession>
<feature type="transmembrane region" description="Helical" evidence="6">
    <location>
        <begin position="51"/>
        <end position="71"/>
    </location>
</feature>
<evidence type="ECO:0000256" key="5">
    <source>
        <dbReference type="ARBA" id="ARBA00023136"/>
    </source>
</evidence>
<keyword evidence="2 6" id="KW-0812">Transmembrane</keyword>
<keyword evidence="4 6" id="KW-1133">Transmembrane helix</keyword>
<dbReference type="GO" id="GO:0008360">
    <property type="term" value="P:regulation of cell shape"/>
    <property type="evidence" value="ECO:0007669"/>
    <property type="project" value="UniProtKB-KW"/>
</dbReference>
<dbReference type="OrthoDB" id="9768187at2"/>
<dbReference type="GO" id="GO:0015648">
    <property type="term" value="F:lipid-linked peptidoglycan transporter activity"/>
    <property type="evidence" value="ECO:0007669"/>
    <property type="project" value="TreeGrafter"/>
</dbReference>
<evidence type="ECO:0000256" key="4">
    <source>
        <dbReference type="ARBA" id="ARBA00022989"/>
    </source>
</evidence>
<dbReference type="GO" id="GO:0005886">
    <property type="term" value="C:plasma membrane"/>
    <property type="evidence" value="ECO:0007669"/>
    <property type="project" value="TreeGrafter"/>
</dbReference>
<evidence type="ECO:0000313" key="8">
    <source>
        <dbReference type="Proteomes" id="UP000289996"/>
    </source>
</evidence>
<feature type="transmembrane region" description="Helical" evidence="6">
    <location>
        <begin position="177"/>
        <end position="193"/>
    </location>
</feature>
<dbReference type="PANTHER" id="PTHR30474:SF1">
    <property type="entry name" value="PEPTIDOGLYCAN GLYCOSYLTRANSFERASE MRDB"/>
    <property type="match status" value="1"/>
</dbReference>
<dbReference type="RefSeq" id="WP_130845650.1">
    <property type="nucleotide sequence ID" value="NZ_BJDY01000005.1"/>
</dbReference>
<gene>
    <name evidence="7" type="ORF">MUDAN_MDHGFNIF_01456</name>
</gene>
<feature type="transmembrane region" description="Helical" evidence="6">
    <location>
        <begin position="20"/>
        <end position="39"/>
    </location>
</feature>
<dbReference type="AlphaFoldDB" id="A0A660E576"/>
<protein>
    <submittedName>
        <fullName evidence="7">Rod-shape determining protein [Lactobacillus plantarum JDM1]</fullName>
    </submittedName>
</protein>
<feature type="transmembrane region" description="Helical" evidence="6">
    <location>
        <begin position="298"/>
        <end position="316"/>
    </location>
</feature>
<feature type="transmembrane region" description="Helical" evidence="6">
    <location>
        <begin position="328"/>
        <end position="345"/>
    </location>
</feature>
<dbReference type="EMBL" id="UYIG01000163">
    <property type="protein sequence ID" value="VDG29924.1"/>
    <property type="molecule type" value="Genomic_DNA"/>
</dbReference>
<sequence length="401" mass="44619">MAEESRLRTQEEESRIDYGIIFSVMMLGLIGLASIYVAASHDSSSVNVTKQVITQIMWFIIGTALAVIIMQFDSEQMWRVAPIAYWFGIFLLVAVLLLYSKAMFDSTGAKSWFAVGSLTFQPSEIMKPAFILMLGRVVTMHNTENPVHSMSSDWLLIGKLIAYTVPVAVLLKLQNDFGTMLVFFAILGGVILVSGISWRLLAPTFGIVFAIAGTALYLVISDSGRKVLEAIGFKAYQFARIDTWLNPSTDTSNNAYQVWQSMKAIGSGQITGRGFNVSHVTVPVRESDMIFSVIGENFGFIGCVVVILLYFLLIYQMIRVTFDTKNEFYAYISTGVIMMILFHVFENIGMSIGLLPMTGIPLPFISQGGSALIANMAGIGLMMSMRFHYKSYMFSRNDRFE</sequence>
<dbReference type="Pfam" id="PF01098">
    <property type="entry name" value="FTSW_RODA_SPOVE"/>
    <property type="match status" value="1"/>
</dbReference>
<evidence type="ECO:0000256" key="3">
    <source>
        <dbReference type="ARBA" id="ARBA00022960"/>
    </source>
</evidence>
<keyword evidence="8" id="KW-1185">Reference proteome</keyword>